<keyword evidence="1 6" id="KW-0285">Flavoprotein</keyword>
<dbReference type="PANTHER" id="PTHR30011">
    <property type="entry name" value="ALKANESULFONATE MONOOXYGENASE-RELATED"/>
    <property type="match status" value="1"/>
</dbReference>
<dbReference type="AlphaFoldDB" id="A0A0P6VXV7"/>
<feature type="binding site" evidence="6">
    <location>
        <position position="52"/>
    </location>
    <ligand>
        <name>FMN</name>
        <dbReference type="ChEBI" id="CHEBI:58210"/>
    </ligand>
</feature>
<dbReference type="SUPFAM" id="SSF51679">
    <property type="entry name" value="Bacterial luciferase-like"/>
    <property type="match status" value="1"/>
</dbReference>
<evidence type="ECO:0000313" key="9">
    <source>
        <dbReference type="Proteomes" id="UP000050398"/>
    </source>
</evidence>
<dbReference type="GO" id="GO:0004497">
    <property type="term" value="F:monooxygenase activity"/>
    <property type="evidence" value="ECO:0007669"/>
    <property type="project" value="UniProtKB-KW"/>
</dbReference>
<dbReference type="Gene3D" id="3.20.20.30">
    <property type="entry name" value="Luciferase-like domain"/>
    <property type="match status" value="1"/>
</dbReference>
<feature type="binding site" evidence="6">
    <location>
        <position position="146"/>
    </location>
    <ligand>
        <name>FMN</name>
        <dbReference type="ChEBI" id="CHEBI:58210"/>
    </ligand>
</feature>
<feature type="binding site" evidence="6">
    <location>
        <position position="220"/>
    </location>
    <ligand>
        <name>FMN</name>
        <dbReference type="ChEBI" id="CHEBI:58210"/>
    </ligand>
</feature>
<protein>
    <submittedName>
        <fullName evidence="8">Nitrilotriacetate monooxygenase</fullName>
    </submittedName>
</protein>
<sequence>MKLGAFLPAPGHHVAAWRHPEAVPNGGHNFEYYLEITKKAEKGLFDMIFLSDGNGVRTHYNSKNELSRQGRMVHFEPITLLSALAVHTTNIGLTATASTTYNEPFHIARKFASLDHLSKGRSGWNVVTSVTDAEAQNFNLAKQPDHRTRYKRAREFMKVTKGLWESWEEDAFLYDKESGRYFNPDKLHILNHHGEFFSVKGPLNIAKPPQGHPVIVQAGSSADGQDFAAQWAEVVFTAHQSLVQAQTFYGGIKSKARQYGRDDDQLIVMPGIFPVVGRTREEAKEKFEVLQNLIDPVVGIGLLTGLLGDVDLSTYPVDAPLPDLPETEGSTSRQQLIYNEAKEKGMTIRELYLSVAGGRGHRSIIGCPEDIADELEEWFVNKGADGFNIMPPFLPGGLDDFVELVVPILQKRGLFRTEYEGKTLRENLGLLQPVTL</sequence>
<dbReference type="Proteomes" id="UP000050398">
    <property type="component" value="Unassembled WGS sequence"/>
</dbReference>
<dbReference type="Pfam" id="PF00296">
    <property type="entry name" value="Bac_luciferase"/>
    <property type="match status" value="1"/>
</dbReference>
<evidence type="ECO:0000256" key="2">
    <source>
        <dbReference type="ARBA" id="ARBA00022643"/>
    </source>
</evidence>
<dbReference type="OrthoDB" id="3265338at2"/>
<feature type="binding site" evidence="6">
    <location>
        <position position="221"/>
    </location>
    <ligand>
        <name>FMN</name>
        <dbReference type="ChEBI" id="CHEBI:58210"/>
    </ligand>
</feature>
<proteinExistence type="inferred from homology"/>
<comment type="similarity">
    <text evidence="5">Belongs to the NtaA/SnaA/DszA monooxygenase family.</text>
</comment>
<organism evidence="8 9">
    <name type="scientific">Rossellomorea vietnamensis</name>
    <dbReference type="NCBI Taxonomy" id="218284"/>
    <lineage>
        <taxon>Bacteria</taxon>
        <taxon>Bacillati</taxon>
        <taxon>Bacillota</taxon>
        <taxon>Bacilli</taxon>
        <taxon>Bacillales</taxon>
        <taxon>Bacillaceae</taxon>
        <taxon>Rossellomorea</taxon>
    </lineage>
</organism>
<dbReference type="InterPro" id="IPR036661">
    <property type="entry name" value="Luciferase-like_sf"/>
</dbReference>
<evidence type="ECO:0000256" key="3">
    <source>
        <dbReference type="ARBA" id="ARBA00023002"/>
    </source>
</evidence>
<feature type="binding site" evidence="6">
    <location>
        <position position="150"/>
    </location>
    <ligand>
        <name>FMN</name>
        <dbReference type="ChEBI" id="CHEBI:58210"/>
    </ligand>
</feature>
<dbReference type="InterPro" id="IPR051260">
    <property type="entry name" value="Diverse_substr_monoxygenases"/>
</dbReference>
<evidence type="ECO:0000256" key="1">
    <source>
        <dbReference type="ARBA" id="ARBA00022630"/>
    </source>
</evidence>
<dbReference type="CDD" id="cd01095">
    <property type="entry name" value="Nitrilotriacetate_monoxgenase"/>
    <property type="match status" value="1"/>
</dbReference>
<dbReference type="PANTHER" id="PTHR30011:SF16">
    <property type="entry name" value="C2H2 FINGER DOMAIN TRANSCRIPTION FACTOR (EUROFUNG)-RELATED"/>
    <property type="match status" value="1"/>
</dbReference>
<dbReference type="NCBIfam" id="TIGR03860">
    <property type="entry name" value="FMN_nitrolo"/>
    <property type="match status" value="1"/>
</dbReference>
<keyword evidence="2 6" id="KW-0288">FMN</keyword>
<gene>
    <name evidence="8" type="ORF">AM506_21060</name>
</gene>
<feature type="domain" description="Luciferase-like" evidence="7">
    <location>
        <begin position="13"/>
        <end position="385"/>
    </location>
</feature>
<accession>A0A0P6VXV7</accession>
<evidence type="ECO:0000313" key="8">
    <source>
        <dbReference type="EMBL" id="KPL57659.1"/>
    </source>
</evidence>
<comment type="caution">
    <text evidence="8">The sequence shown here is derived from an EMBL/GenBank/DDBJ whole genome shotgun (WGS) entry which is preliminary data.</text>
</comment>
<name>A0A0P6VXV7_9BACI</name>
<dbReference type="InterPro" id="IPR011251">
    <property type="entry name" value="Luciferase-like_dom"/>
</dbReference>
<evidence type="ECO:0000256" key="6">
    <source>
        <dbReference type="PIRSR" id="PIRSR000337-1"/>
    </source>
</evidence>
<keyword evidence="3" id="KW-0560">Oxidoreductase</keyword>
<evidence type="ECO:0000256" key="4">
    <source>
        <dbReference type="ARBA" id="ARBA00023033"/>
    </source>
</evidence>
<evidence type="ECO:0000256" key="5">
    <source>
        <dbReference type="ARBA" id="ARBA00033748"/>
    </source>
</evidence>
<reference evidence="8 9" key="1">
    <citation type="submission" date="2015-08" db="EMBL/GenBank/DDBJ databases">
        <title>Draft Genome Sequence of Bacillus vietnamensis UCD-SED5.</title>
        <authorList>
            <person name="Lee R.D."/>
            <person name="Jospin G."/>
            <person name="Lang J.M."/>
            <person name="Coil D.A."/>
            <person name="Eisen J.A."/>
        </authorList>
    </citation>
    <scope>NUCLEOTIDE SEQUENCE [LARGE SCALE GENOMIC DNA]</scope>
    <source>
        <strain evidence="8 9">UCD-SED5</strain>
    </source>
</reference>
<dbReference type="InterPro" id="IPR016215">
    <property type="entry name" value="NTA_MOA"/>
</dbReference>
<dbReference type="PATRIC" id="fig|218284.4.peg.3019"/>
<evidence type="ECO:0000259" key="7">
    <source>
        <dbReference type="Pfam" id="PF00296"/>
    </source>
</evidence>
<dbReference type="PIRSF" id="PIRSF000337">
    <property type="entry name" value="NTA_MOA"/>
    <property type="match status" value="1"/>
</dbReference>
<keyword evidence="4 8" id="KW-0503">Monooxygenase</keyword>
<dbReference type="GO" id="GO:0016705">
    <property type="term" value="F:oxidoreductase activity, acting on paired donors, with incorporation or reduction of molecular oxygen"/>
    <property type="evidence" value="ECO:0007669"/>
    <property type="project" value="InterPro"/>
</dbReference>
<dbReference type="EMBL" id="LIXZ01000034">
    <property type="protein sequence ID" value="KPL57659.1"/>
    <property type="molecule type" value="Genomic_DNA"/>
</dbReference>
<feature type="binding site" evidence="6">
    <location>
        <position position="96"/>
    </location>
    <ligand>
        <name>FMN</name>
        <dbReference type="ChEBI" id="CHEBI:58210"/>
    </ligand>
</feature>